<dbReference type="Pfam" id="PF01926">
    <property type="entry name" value="MMR_HSR1"/>
    <property type="match status" value="1"/>
</dbReference>
<evidence type="ECO:0000259" key="2">
    <source>
        <dbReference type="Pfam" id="PF01926"/>
    </source>
</evidence>
<dbReference type="GO" id="GO:0005525">
    <property type="term" value="F:GTP binding"/>
    <property type="evidence" value="ECO:0007669"/>
    <property type="project" value="InterPro"/>
</dbReference>
<keyword evidence="4" id="KW-1185">Reference proteome</keyword>
<feature type="transmembrane region" description="Helical" evidence="1">
    <location>
        <begin position="229"/>
        <end position="253"/>
    </location>
</feature>
<proteinExistence type="predicted"/>
<dbReference type="EMBL" id="LT629736">
    <property type="protein sequence ID" value="SDS23480.1"/>
    <property type="molecule type" value="Genomic_DNA"/>
</dbReference>
<dbReference type="Proteomes" id="UP000243207">
    <property type="component" value="Chromosome I"/>
</dbReference>
<keyword evidence="1" id="KW-1133">Transmembrane helix</keyword>
<gene>
    <name evidence="3" type="ORF">SAMN05216421_1149</name>
</gene>
<feature type="domain" description="G" evidence="2">
    <location>
        <begin position="34"/>
        <end position="130"/>
    </location>
</feature>
<dbReference type="AlphaFoldDB" id="A0A1H1QJ50"/>
<dbReference type="SUPFAM" id="SSF52540">
    <property type="entry name" value="P-loop containing nucleoside triphosphate hydrolases"/>
    <property type="match status" value="1"/>
</dbReference>
<accession>A0A1H1QJ50</accession>
<dbReference type="RefSeq" id="WP_093392248.1">
    <property type="nucleotide sequence ID" value="NZ_LT629736.1"/>
</dbReference>
<name>A0A1H1QJ50_9GAMM</name>
<dbReference type="InterPro" id="IPR027417">
    <property type="entry name" value="P-loop_NTPase"/>
</dbReference>
<evidence type="ECO:0000256" key="1">
    <source>
        <dbReference type="SAM" id="Phobius"/>
    </source>
</evidence>
<evidence type="ECO:0000313" key="4">
    <source>
        <dbReference type="Proteomes" id="UP000243207"/>
    </source>
</evidence>
<dbReference type="OrthoDB" id="417988at2"/>
<keyword evidence="1" id="KW-0472">Membrane</keyword>
<keyword evidence="1" id="KW-0812">Transmembrane</keyword>
<protein>
    <submittedName>
        <fullName evidence="3">Uncharacterized conserved protein, DUF697 family</fullName>
    </submittedName>
</protein>
<feature type="transmembrane region" description="Helical" evidence="1">
    <location>
        <begin position="273"/>
        <end position="291"/>
    </location>
</feature>
<dbReference type="STRING" id="487184.SAMN05216421_1149"/>
<evidence type="ECO:0000313" key="3">
    <source>
        <dbReference type="EMBL" id="SDS23480.1"/>
    </source>
</evidence>
<dbReference type="Gene3D" id="3.40.50.300">
    <property type="entry name" value="P-loop containing nucleotide triphosphate hydrolases"/>
    <property type="match status" value="1"/>
</dbReference>
<organism evidence="3 4">
    <name type="scientific">Halopseudomonas xinjiangensis</name>
    <dbReference type="NCBI Taxonomy" id="487184"/>
    <lineage>
        <taxon>Bacteria</taxon>
        <taxon>Pseudomonadati</taxon>
        <taxon>Pseudomonadota</taxon>
        <taxon>Gammaproteobacteria</taxon>
        <taxon>Pseudomonadales</taxon>
        <taxon>Pseudomonadaceae</taxon>
        <taxon>Halopseudomonas</taxon>
    </lineage>
</organism>
<reference evidence="4" key="1">
    <citation type="submission" date="2016-10" db="EMBL/GenBank/DDBJ databases">
        <authorList>
            <person name="Varghese N."/>
            <person name="Submissions S."/>
        </authorList>
    </citation>
    <scope>NUCLEOTIDE SEQUENCE [LARGE SCALE GENOMIC DNA]</scope>
    <source>
        <strain evidence="4">NRRL B-51270</strain>
    </source>
</reference>
<sequence length="370" mass="40890">MSLVKRIYRKLNPTRAEDLEPAFRHSEEHLPTLWLIGKTGAGKSTLIRALTGLSEIEVGRGFRPCTQTATQYDFPQQTPVLRFLDTRGLSEAEYDPTEDIRACARHSHALVIVMRADDPEQSELLDALKRIKRSGTVRNALLVHTAIDTLDSKQESDKCVLHNQQAVEAVWGPIGSAPVDLIGRDGQPVGITRLVDELGNFLPIVAELFERRGKHTAEEKNFRKFKSEIMWYAGAAGATDAVPMVGLVAVPAIQTKMLHSLASHYGLPWNRRLLTELLGAMGAGFGVHYASRLGLRQLVKLIPVYGQTVGAASAAVTSYCVTYALGRVGCIYFFNKISGKPTSTEELQEVYRKAFEHILPVAKDDAENNR</sequence>
<dbReference type="InterPro" id="IPR006073">
    <property type="entry name" value="GTP-bd"/>
</dbReference>
<dbReference type="CDD" id="cd00882">
    <property type="entry name" value="Ras_like_GTPase"/>
    <property type="match status" value="1"/>
</dbReference>